<gene>
    <name evidence="2" type="ORF">FPZ54_19480</name>
</gene>
<dbReference type="EMBL" id="CP042239">
    <property type="protein sequence ID" value="QDX27978.1"/>
    <property type="molecule type" value="Genomic_DNA"/>
</dbReference>
<keyword evidence="1" id="KW-0472">Membrane</keyword>
<keyword evidence="1" id="KW-0812">Transmembrane</keyword>
<dbReference type="RefSeq" id="WP_145849450.1">
    <property type="nucleotide sequence ID" value="NZ_CP042239.1"/>
</dbReference>
<accession>A0A518RKK6</accession>
<organism evidence="2 3">
    <name type="scientific">Sphingomonas suaedae</name>
    <dbReference type="NCBI Taxonomy" id="2599297"/>
    <lineage>
        <taxon>Bacteria</taxon>
        <taxon>Pseudomonadati</taxon>
        <taxon>Pseudomonadota</taxon>
        <taxon>Alphaproteobacteria</taxon>
        <taxon>Sphingomonadales</taxon>
        <taxon>Sphingomonadaceae</taxon>
        <taxon>Sphingomonas</taxon>
    </lineage>
</organism>
<proteinExistence type="predicted"/>
<evidence type="ECO:0008006" key="4">
    <source>
        <dbReference type="Google" id="ProtNLM"/>
    </source>
</evidence>
<evidence type="ECO:0000313" key="2">
    <source>
        <dbReference type="EMBL" id="QDX27978.1"/>
    </source>
</evidence>
<keyword evidence="3" id="KW-1185">Reference proteome</keyword>
<dbReference type="AlphaFoldDB" id="A0A518RKK6"/>
<protein>
    <recommendedName>
        <fullName evidence="4">DUF4760 domain-containing protein</fullName>
    </recommendedName>
</protein>
<dbReference type="Proteomes" id="UP000318055">
    <property type="component" value="Chromosome"/>
</dbReference>
<sequence>MSASSVAVIAALVTAVAAAGSLIVLIFQQRRAIKIGRAEFIHDINENLERYASIRVLIMKGADFTKIGEEQLVALRDYAIIFESIYAFYRAGAFEARDVLSFFGERFKELYFSEGFSKLIGREGRDNSRPEFLDMASEFRAMNELIRSIDEKLIREESLEAVNNG</sequence>
<name>A0A518RKK6_9SPHN</name>
<reference evidence="2 3" key="1">
    <citation type="submission" date="2019-07" db="EMBL/GenBank/DDBJ databases">
        <title>Sphingomonas alkalisoli sp. nov., isolated from rhizosphere soil of Suaedae salsa.</title>
        <authorList>
            <person name="Zhang H."/>
            <person name="Xu L."/>
            <person name="Zhang J.-X."/>
            <person name="Sun J.-Q."/>
        </authorList>
    </citation>
    <scope>NUCLEOTIDE SEQUENCE [LARGE SCALE GENOMIC DNA]</scope>
    <source>
        <strain evidence="2 3">XS-10</strain>
    </source>
</reference>
<evidence type="ECO:0000313" key="3">
    <source>
        <dbReference type="Proteomes" id="UP000318055"/>
    </source>
</evidence>
<feature type="transmembrane region" description="Helical" evidence="1">
    <location>
        <begin position="6"/>
        <end position="27"/>
    </location>
</feature>
<evidence type="ECO:0000256" key="1">
    <source>
        <dbReference type="SAM" id="Phobius"/>
    </source>
</evidence>
<dbReference type="KEGG" id="ssua:FPZ54_19480"/>
<keyword evidence="1" id="KW-1133">Transmembrane helix</keyword>